<organism evidence="1">
    <name type="scientific">Oryza punctata</name>
    <name type="common">Red rice</name>
    <dbReference type="NCBI Taxonomy" id="4537"/>
    <lineage>
        <taxon>Eukaryota</taxon>
        <taxon>Viridiplantae</taxon>
        <taxon>Streptophyta</taxon>
        <taxon>Embryophyta</taxon>
        <taxon>Tracheophyta</taxon>
        <taxon>Spermatophyta</taxon>
        <taxon>Magnoliopsida</taxon>
        <taxon>Liliopsida</taxon>
        <taxon>Poales</taxon>
        <taxon>Poaceae</taxon>
        <taxon>BOP clade</taxon>
        <taxon>Oryzoideae</taxon>
        <taxon>Oryzeae</taxon>
        <taxon>Oryzinae</taxon>
        <taxon>Oryza</taxon>
    </lineage>
</organism>
<evidence type="ECO:0000313" key="2">
    <source>
        <dbReference type="Proteomes" id="UP000026962"/>
    </source>
</evidence>
<proteinExistence type="predicted"/>
<dbReference type="OMA" id="CTNREGV"/>
<dbReference type="AlphaFoldDB" id="A0A0E0LYS1"/>
<dbReference type="Gramene" id="OPUNC09G01790.1">
    <property type="protein sequence ID" value="OPUNC09G01790.1"/>
    <property type="gene ID" value="OPUNC09G01790"/>
</dbReference>
<dbReference type="HOGENOM" id="CLU_2458547_0_0_1"/>
<name>A0A0E0LYS1_ORYPU</name>
<sequence>MACSGLVHSGRIGDDVLAAALCACSGALVDEVAFPSIGCTNREGVKKRLDRHGEKIIERRKYDGENVLTTTAAFIFLTAGDGDVGDGEADGLSSRLV</sequence>
<protein>
    <submittedName>
        <fullName evidence="1">Uncharacterized protein</fullName>
    </submittedName>
</protein>
<dbReference type="Proteomes" id="UP000026962">
    <property type="component" value="Chromosome 9"/>
</dbReference>
<keyword evidence="2" id="KW-1185">Reference proteome</keyword>
<accession>A0A0E0LYS1</accession>
<reference evidence="1" key="1">
    <citation type="submission" date="2015-04" db="UniProtKB">
        <authorList>
            <consortium name="EnsemblPlants"/>
        </authorList>
    </citation>
    <scope>IDENTIFICATION</scope>
</reference>
<dbReference type="EnsemblPlants" id="OPUNC09G01790.1">
    <property type="protein sequence ID" value="OPUNC09G01790.1"/>
    <property type="gene ID" value="OPUNC09G01790"/>
</dbReference>
<evidence type="ECO:0000313" key="1">
    <source>
        <dbReference type="EnsemblPlants" id="OPUNC09G01790.1"/>
    </source>
</evidence>
<reference evidence="1" key="2">
    <citation type="submission" date="2018-05" db="EMBL/GenBank/DDBJ databases">
        <title>OpunRS2 (Oryza punctata Reference Sequence Version 2).</title>
        <authorList>
            <person name="Zhang J."/>
            <person name="Kudrna D."/>
            <person name="Lee S."/>
            <person name="Talag J."/>
            <person name="Welchert J."/>
            <person name="Wing R.A."/>
        </authorList>
    </citation>
    <scope>NUCLEOTIDE SEQUENCE [LARGE SCALE GENOMIC DNA]</scope>
</reference>